<reference evidence="1" key="1">
    <citation type="submission" date="2021-01" db="EMBL/GenBank/DDBJ databases">
        <authorList>
            <person name="Corre E."/>
            <person name="Pelletier E."/>
            <person name="Niang G."/>
            <person name="Scheremetjew M."/>
            <person name="Finn R."/>
            <person name="Kale V."/>
            <person name="Holt S."/>
            <person name="Cochrane G."/>
            <person name="Meng A."/>
            <person name="Brown T."/>
            <person name="Cohen L."/>
        </authorList>
    </citation>
    <scope>NUCLEOTIDE SEQUENCE</scope>
    <source>
        <strain evidence="1">CCMP219</strain>
    </source>
</reference>
<accession>A0A7R9V4U1</accession>
<gene>
    <name evidence="1" type="ORF">CEUR00632_LOCUS3093</name>
</gene>
<dbReference type="AlphaFoldDB" id="A0A7R9V4U1"/>
<proteinExistence type="predicted"/>
<evidence type="ECO:0000313" key="1">
    <source>
        <dbReference type="EMBL" id="CAD8283058.1"/>
    </source>
</evidence>
<organism evidence="1">
    <name type="scientific">Chlamydomonas euryale</name>
    <dbReference type="NCBI Taxonomy" id="1486919"/>
    <lineage>
        <taxon>Eukaryota</taxon>
        <taxon>Viridiplantae</taxon>
        <taxon>Chlorophyta</taxon>
        <taxon>core chlorophytes</taxon>
        <taxon>Chlorophyceae</taxon>
        <taxon>CS clade</taxon>
        <taxon>Chlamydomonadales</taxon>
        <taxon>Chlamydomonadaceae</taxon>
        <taxon>Chlamydomonas</taxon>
    </lineage>
</organism>
<protein>
    <submittedName>
        <fullName evidence="1">Uncharacterized protein</fullName>
    </submittedName>
</protein>
<name>A0A7R9V4U1_9CHLO</name>
<sequence>MPLFCPNLQLQEALSDLMLLEVERARVRQLVLDDVEIRRQRAKDIGNEILEEVRRSTDNDKARVDAAGARIEAATSAAFDALDADVAAVRDTLTRSVDALDDWHDRAAAKQNAPLFFGQLYRGSGRVGLAGDEQEVARVVDAMRDRLAVSVRSPLRLMTALAFAAGMVYVAYQDVRLSNEPHAWQDALYISVAASVLVNAACERRELRKPGESTRRAPFGRPRQ</sequence>
<dbReference type="EMBL" id="HBEC01006857">
    <property type="protein sequence ID" value="CAD8283058.1"/>
    <property type="molecule type" value="Transcribed_RNA"/>
</dbReference>